<evidence type="ECO:0000256" key="1">
    <source>
        <dbReference type="SAM" id="MobiDB-lite"/>
    </source>
</evidence>
<evidence type="ECO:0000313" key="2">
    <source>
        <dbReference type="EMBL" id="GAA3951708.1"/>
    </source>
</evidence>
<keyword evidence="3" id="KW-1185">Reference proteome</keyword>
<feature type="region of interest" description="Disordered" evidence="1">
    <location>
        <begin position="39"/>
        <end position="61"/>
    </location>
</feature>
<protein>
    <submittedName>
        <fullName evidence="2">Uncharacterized protein</fullName>
    </submittedName>
</protein>
<organism evidence="2 3">
    <name type="scientific">Streptomyces marokkonensis</name>
    <dbReference type="NCBI Taxonomy" id="324855"/>
    <lineage>
        <taxon>Bacteria</taxon>
        <taxon>Bacillati</taxon>
        <taxon>Actinomycetota</taxon>
        <taxon>Actinomycetes</taxon>
        <taxon>Kitasatosporales</taxon>
        <taxon>Streptomycetaceae</taxon>
        <taxon>Streptomyces</taxon>
    </lineage>
</organism>
<gene>
    <name evidence="2" type="ORF">GCM10022384_01740</name>
</gene>
<comment type="caution">
    <text evidence="2">The sequence shown here is derived from an EMBL/GenBank/DDBJ whole genome shotgun (WGS) entry which is preliminary data.</text>
</comment>
<accession>A0ABP7NQ51</accession>
<reference evidence="3" key="1">
    <citation type="journal article" date="2019" name="Int. J. Syst. Evol. Microbiol.">
        <title>The Global Catalogue of Microorganisms (GCM) 10K type strain sequencing project: providing services to taxonomists for standard genome sequencing and annotation.</title>
        <authorList>
            <consortium name="The Broad Institute Genomics Platform"/>
            <consortium name="The Broad Institute Genome Sequencing Center for Infectious Disease"/>
            <person name="Wu L."/>
            <person name="Ma J."/>
        </authorList>
    </citation>
    <scope>NUCLEOTIDE SEQUENCE [LARGE SCALE GENOMIC DNA]</scope>
    <source>
        <strain evidence="3">JCM 17027</strain>
    </source>
</reference>
<proteinExistence type="predicted"/>
<evidence type="ECO:0000313" key="3">
    <source>
        <dbReference type="Proteomes" id="UP001500034"/>
    </source>
</evidence>
<sequence>MWDAAGLTGVERTVHSVAVPAVSRRTEARVGLPAGLAEVGCDGSSGRPTRPAPRRRRSPSGAVPVLRSLLEGRPVDRVHLRDEISGALEGREALRPWACAW</sequence>
<dbReference type="EMBL" id="BAABCQ010000002">
    <property type="protein sequence ID" value="GAA3951708.1"/>
    <property type="molecule type" value="Genomic_DNA"/>
</dbReference>
<name>A0ABP7NQ51_9ACTN</name>
<dbReference type="Proteomes" id="UP001500034">
    <property type="component" value="Unassembled WGS sequence"/>
</dbReference>